<evidence type="ECO:0000313" key="8">
    <source>
        <dbReference type="EMBL" id="PWN57626.1"/>
    </source>
</evidence>
<evidence type="ECO:0000256" key="4">
    <source>
        <dbReference type="ARBA" id="ARBA00022989"/>
    </source>
</evidence>
<comment type="subcellular location">
    <subcellularLocation>
        <location evidence="1">Cell membrane</location>
        <topology evidence="1">Multi-pass membrane protein</topology>
    </subcellularLocation>
</comment>
<dbReference type="OrthoDB" id="9759187at2"/>
<feature type="transmembrane region" description="Helical" evidence="6">
    <location>
        <begin position="643"/>
        <end position="661"/>
    </location>
</feature>
<organism evidence="8 9">
    <name type="scientific">Abyssibacter profundi</name>
    <dbReference type="NCBI Taxonomy" id="2182787"/>
    <lineage>
        <taxon>Bacteria</taxon>
        <taxon>Pseudomonadati</taxon>
        <taxon>Pseudomonadota</taxon>
        <taxon>Gammaproteobacteria</taxon>
        <taxon>Chromatiales</taxon>
        <taxon>Oceanococcaceae</taxon>
        <taxon>Abyssibacter</taxon>
    </lineage>
</organism>
<feature type="transmembrane region" description="Helical" evidence="6">
    <location>
        <begin position="694"/>
        <end position="715"/>
    </location>
</feature>
<protein>
    <recommendedName>
        <fullName evidence="7">SSD domain-containing protein</fullName>
    </recommendedName>
</protein>
<dbReference type="PROSITE" id="PS50156">
    <property type="entry name" value="SSD"/>
    <property type="match status" value="2"/>
</dbReference>
<evidence type="ECO:0000313" key="9">
    <source>
        <dbReference type="Proteomes" id="UP000251800"/>
    </source>
</evidence>
<feature type="transmembrane region" description="Helical" evidence="6">
    <location>
        <begin position="12"/>
        <end position="32"/>
    </location>
</feature>
<dbReference type="InterPro" id="IPR004869">
    <property type="entry name" value="MMPL_dom"/>
</dbReference>
<keyword evidence="2" id="KW-1003">Cell membrane</keyword>
<comment type="caution">
    <text evidence="8">The sequence shown here is derived from an EMBL/GenBank/DDBJ whole genome shotgun (WGS) entry which is preliminary data.</text>
</comment>
<dbReference type="InterPro" id="IPR000731">
    <property type="entry name" value="SSD"/>
</dbReference>
<dbReference type="AlphaFoldDB" id="A0A363UQB4"/>
<feature type="transmembrane region" description="Helical" evidence="6">
    <location>
        <begin position="766"/>
        <end position="791"/>
    </location>
</feature>
<dbReference type="GO" id="GO:0005886">
    <property type="term" value="C:plasma membrane"/>
    <property type="evidence" value="ECO:0007669"/>
    <property type="project" value="UniProtKB-SubCell"/>
</dbReference>
<keyword evidence="3 6" id="KW-0812">Transmembrane</keyword>
<dbReference type="Proteomes" id="UP000251800">
    <property type="component" value="Unassembled WGS sequence"/>
</dbReference>
<evidence type="ECO:0000259" key="7">
    <source>
        <dbReference type="PROSITE" id="PS50156"/>
    </source>
</evidence>
<evidence type="ECO:0000256" key="6">
    <source>
        <dbReference type="SAM" id="Phobius"/>
    </source>
</evidence>
<sequence length="800" mass="88039">MSVAEQLVHRRGWVVGAFAVLAAVLLVFVPRFEINASADTLLSEGNRDYLQARLVQQRFPSEAFVLVAYAPRDHGLFDARSIRDIRSLTDELAELPSVASVRSLVNVPLIPADASARLRDDFDPDAWLLDRRDSSPAALRQTLDHHPIYEGLLVNQELTATALQVLFRSDPRLDRLQAEQVRIEAKRLDGELSPDQEQALARLRAQARPLEQAQRRQRVADIAQMRKLADPYRDHADVYLGGAEVLGVDLIRMVRSDLQVFGLAVLGMISLVLLLVFRRLRWVVLPLLCCAVSVGMTMGLFGLLGLKATVISANFIALQLVLTLAVVVHLVVQYREEAQADAQADQAALVARTLRAKLAPCLYAGLTTSVGFASLTLTDIEPVRAFGWMMMLAMGISILTSLVLFPAVLLMMRRGSAQADPRWVRGLVERLGSLATRGGGWVLLAAVLVMTVVVVGTLRLDVENSFIDYFADDTRIHQELRFIDRQFGGSTPLDVVYRIPGGGPASGNRVIRAETVQQLQRMQAVMEDQPAMGTVLSLVNFTELARALNSHRPLTETELTAVYWLLDESMRKNLVRSYFSESAGELRLSARIIDTTADLDRGDLLARLHAGFADQGLTRDDYLLTGLFVLYQDLLEQLFTSQALTLAVVFVVLGLAFAVIFRSLRIALIALVPNLLCAFSVLGVMGWLGISLDFMTITIASVAMGIAVDDTIHYVHRFREQDQSGAAVDQAIAHSHRTVGAALVYTTLIIVCGFSLLAFSDFVPSVLFGLLSALAMLVALITDLTLLPAMLRRWAPASNR</sequence>
<keyword evidence="5 6" id="KW-0472">Membrane</keyword>
<feature type="domain" description="SSD" evidence="7">
    <location>
        <begin position="666"/>
        <end position="793"/>
    </location>
</feature>
<dbReference type="PANTHER" id="PTHR33406:SF12">
    <property type="entry name" value="BLR2997 PROTEIN"/>
    <property type="match status" value="1"/>
</dbReference>
<evidence type="ECO:0000256" key="2">
    <source>
        <dbReference type="ARBA" id="ARBA00022475"/>
    </source>
</evidence>
<reference evidence="8 9" key="1">
    <citation type="submission" date="2018-05" db="EMBL/GenBank/DDBJ databases">
        <title>Abyssibacter profundi OUC007T gen. nov., sp. nov, a marine bacterium isolated from seawater of the Mariana Trench.</title>
        <authorList>
            <person name="Zhou S."/>
        </authorList>
    </citation>
    <scope>NUCLEOTIDE SEQUENCE [LARGE SCALE GENOMIC DNA]</scope>
    <source>
        <strain evidence="8 9">OUC007</strain>
    </source>
</reference>
<dbReference type="InterPro" id="IPR050545">
    <property type="entry name" value="Mycobact_MmpL"/>
</dbReference>
<dbReference type="SUPFAM" id="SSF82866">
    <property type="entry name" value="Multidrug efflux transporter AcrB transmembrane domain"/>
    <property type="match status" value="2"/>
</dbReference>
<accession>A0A363UQB4</accession>
<dbReference type="RefSeq" id="WP_109718482.1">
    <property type="nucleotide sequence ID" value="NZ_QEQK01000001.1"/>
</dbReference>
<evidence type="ECO:0000256" key="3">
    <source>
        <dbReference type="ARBA" id="ARBA00022692"/>
    </source>
</evidence>
<evidence type="ECO:0000256" key="5">
    <source>
        <dbReference type="ARBA" id="ARBA00023136"/>
    </source>
</evidence>
<feature type="transmembrane region" description="Helical" evidence="6">
    <location>
        <begin position="361"/>
        <end position="380"/>
    </location>
</feature>
<dbReference type="PANTHER" id="PTHR33406">
    <property type="entry name" value="MEMBRANE PROTEIN MJ1562-RELATED"/>
    <property type="match status" value="1"/>
</dbReference>
<gene>
    <name evidence="8" type="ORF">DEH80_00340</name>
</gene>
<feature type="transmembrane region" description="Helical" evidence="6">
    <location>
        <begin position="739"/>
        <end position="760"/>
    </location>
</feature>
<keyword evidence="4 6" id="KW-1133">Transmembrane helix</keyword>
<dbReference type="Pfam" id="PF03176">
    <property type="entry name" value="MMPL"/>
    <property type="match status" value="2"/>
</dbReference>
<dbReference type="EMBL" id="QEQK01000001">
    <property type="protein sequence ID" value="PWN57626.1"/>
    <property type="molecule type" value="Genomic_DNA"/>
</dbReference>
<feature type="transmembrane region" description="Helical" evidence="6">
    <location>
        <begin position="440"/>
        <end position="460"/>
    </location>
</feature>
<proteinExistence type="predicted"/>
<feature type="transmembrane region" description="Helical" evidence="6">
    <location>
        <begin position="668"/>
        <end position="688"/>
    </location>
</feature>
<evidence type="ECO:0000256" key="1">
    <source>
        <dbReference type="ARBA" id="ARBA00004651"/>
    </source>
</evidence>
<name>A0A363UQB4_9GAMM</name>
<dbReference type="Gene3D" id="1.20.1640.10">
    <property type="entry name" value="Multidrug efflux transporter AcrB transmembrane domain"/>
    <property type="match status" value="2"/>
</dbReference>
<keyword evidence="9" id="KW-1185">Reference proteome</keyword>
<feature type="transmembrane region" description="Helical" evidence="6">
    <location>
        <begin position="284"/>
        <end position="304"/>
    </location>
</feature>
<feature type="transmembrane region" description="Helical" evidence="6">
    <location>
        <begin position="310"/>
        <end position="332"/>
    </location>
</feature>
<feature type="transmembrane region" description="Helical" evidence="6">
    <location>
        <begin position="386"/>
        <end position="412"/>
    </location>
</feature>
<feature type="transmembrane region" description="Helical" evidence="6">
    <location>
        <begin position="258"/>
        <end position="277"/>
    </location>
</feature>
<feature type="domain" description="SSD" evidence="7">
    <location>
        <begin position="249"/>
        <end position="411"/>
    </location>
</feature>